<organism evidence="2 3">
    <name type="scientific">Candidatus Stercoripulliclostridium merdipullorum</name>
    <dbReference type="NCBI Taxonomy" id="2840952"/>
    <lineage>
        <taxon>Bacteria</taxon>
        <taxon>Bacillati</taxon>
        <taxon>Bacillota</taxon>
        <taxon>Clostridia</taxon>
        <taxon>Eubacteriales</taxon>
        <taxon>Candidatus Stercoripulliclostridium</taxon>
    </lineage>
</organism>
<accession>A0A9D1ND30</accession>
<gene>
    <name evidence="2" type="ORF">IAB14_07225</name>
</gene>
<comment type="caution">
    <text evidence="2">The sequence shown here is derived from an EMBL/GenBank/DDBJ whole genome shotgun (WGS) entry which is preliminary data.</text>
</comment>
<dbReference type="Gene3D" id="3.40.630.30">
    <property type="match status" value="1"/>
</dbReference>
<reference evidence="2" key="1">
    <citation type="submission" date="2020-10" db="EMBL/GenBank/DDBJ databases">
        <authorList>
            <person name="Gilroy R."/>
        </authorList>
    </citation>
    <scope>NUCLEOTIDE SEQUENCE</scope>
    <source>
        <strain evidence="2">23406</strain>
    </source>
</reference>
<dbReference type="InterPro" id="IPR016181">
    <property type="entry name" value="Acyl_CoA_acyltransferase"/>
</dbReference>
<feature type="domain" description="N-acetyltransferase" evidence="1">
    <location>
        <begin position="1"/>
        <end position="145"/>
    </location>
</feature>
<proteinExistence type="predicted"/>
<dbReference type="InterPro" id="IPR000182">
    <property type="entry name" value="GNAT_dom"/>
</dbReference>
<dbReference type="AlphaFoldDB" id="A0A9D1ND30"/>
<dbReference type="InterPro" id="IPR051554">
    <property type="entry name" value="Acetyltransferase_Eis"/>
</dbReference>
<sequence length="334" mass="36925">MYSENQIQSMAALHRLCFGDSEAYTYLFFGKRFEPDRSAVRFDADVAVGAVYTRTLRVAAGNRTFSVPFFTGIATHPDYRYRRIAADLIEEVIEKLRAENAPFALLHPFSVPFYLKRGFSVVNRFRKLPFPDLAADPALSTKPLSPGDAPLLSEAYRNATIHAAIRIERSSEDFEVILEDALQEGGTGSLIFRNGIPCGYVLCNGEEIAETVVRRWEDLAALPGLRGKSILLPAANGAPYSMARLVDPIAFLDVAPVAPGVKDSFILAVGDRRVLLDCDGKRIAARSTDRAPDLTVSERDLLLAGLGSGRYVLQLPDRLRALFPTCNPLFYETY</sequence>
<dbReference type="GO" id="GO:0034069">
    <property type="term" value="F:aminoglycoside N-acetyltransferase activity"/>
    <property type="evidence" value="ECO:0007669"/>
    <property type="project" value="TreeGrafter"/>
</dbReference>
<dbReference type="PROSITE" id="PS51186">
    <property type="entry name" value="GNAT"/>
    <property type="match status" value="1"/>
</dbReference>
<dbReference type="EMBL" id="DVOH01000057">
    <property type="protein sequence ID" value="HIV00884.1"/>
    <property type="molecule type" value="Genomic_DNA"/>
</dbReference>
<protein>
    <submittedName>
        <fullName evidence="2">GNAT family N-acetyltransferase</fullName>
    </submittedName>
</protein>
<name>A0A9D1ND30_9FIRM</name>
<dbReference type="PANTHER" id="PTHR37817">
    <property type="entry name" value="N-ACETYLTRANSFERASE EIS"/>
    <property type="match status" value="1"/>
</dbReference>
<dbReference type="SUPFAM" id="SSF55729">
    <property type="entry name" value="Acyl-CoA N-acyltransferases (Nat)"/>
    <property type="match status" value="1"/>
</dbReference>
<evidence type="ECO:0000313" key="3">
    <source>
        <dbReference type="Proteomes" id="UP000886891"/>
    </source>
</evidence>
<dbReference type="Proteomes" id="UP000886891">
    <property type="component" value="Unassembled WGS sequence"/>
</dbReference>
<dbReference type="GO" id="GO:0030649">
    <property type="term" value="P:aminoglycoside antibiotic catabolic process"/>
    <property type="evidence" value="ECO:0007669"/>
    <property type="project" value="TreeGrafter"/>
</dbReference>
<dbReference type="PANTHER" id="PTHR37817:SF1">
    <property type="entry name" value="N-ACETYLTRANSFERASE EIS"/>
    <property type="match status" value="1"/>
</dbReference>
<evidence type="ECO:0000313" key="2">
    <source>
        <dbReference type="EMBL" id="HIV00884.1"/>
    </source>
</evidence>
<evidence type="ECO:0000259" key="1">
    <source>
        <dbReference type="PROSITE" id="PS51186"/>
    </source>
</evidence>
<dbReference type="Pfam" id="PF13527">
    <property type="entry name" value="Acetyltransf_9"/>
    <property type="match status" value="1"/>
</dbReference>
<reference evidence="2" key="2">
    <citation type="journal article" date="2021" name="PeerJ">
        <title>Extensive microbial diversity within the chicken gut microbiome revealed by metagenomics and culture.</title>
        <authorList>
            <person name="Gilroy R."/>
            <person name="Ravi A."/>
            <person name="Getino M."/>
            <person name="Pursley I."/>
            <person name="Horton D.L."/>
            <person name="Alikhan N.F."/>
            <person name="Baker D."/>
            <person name="Gharbi K."/>
            <person name="Hall N."/>
            <person name="Watson M."/>
            <person name="Adriaenssens E.M."/>
            <person name="Foster-Nyarko E."/>
            <person name="Jarju S."/>
            <person name="Secka A."/>
            <person name="Antonio M."/>
            <person name="Oren A."/>
            <person name="Chaudhuri R.R."/>
            <person name="La Ragione R."/>
            <person name="Hildebrand F."/>
            <person name="Pallen M.J."/>
        </authorList>
    </citation>
    <scope>NUCLEOTIDE SEQUENCE</scope>
    <source>
        <strain evidence="2">23406</strain>
    </source>
</reference>
<dbReference type="CDD" id="cd04301">
    <property type="entry name" value="NAT_SF"/>
    <property type="match status" value="1"/>
</dbReference>